<name>A0A3S0P986_9BACT</name>
<sequence>MKKILLYSAASLLMFSSCALNINDDPNHANVGDVTPDLVLPSAENYIANALGDQMFTYAGFFAQYFEQRPEANQYNNFAELHLDEGSDTFDRCYRNIYAGAFADIDNILSKNVNGADTYACKVLRMWGFQLLVDNMSDAPYTEALKGNNLTTPKWDEGKTIFEGVLKEVEDAEANIGTSRITMKDPMFGGNIAKWKGFANALRLRIYLRMIDAGIDVDSYTEKVKALVAENKFFEGDVKFDVFTDAEGQYNPWYGSIFRLKALNYVAAYPIVSYYRSTNDPRIAYGILPNTKKDAYVGQIPGAKTRMKEWMGEAWKNADVSAINYTVMTAEPIYILTQSELQFLIAEVQLRFNNNAGAAAIAYENAVKADFASRRMADKAGDFLTGALVNINTLGTNEEKLNLIYMQKWVSFFMRNHMEAWSEVRRTDVPKLTTLSAKDIFDKKDGYNPGEMIEPAVNYIQNGGLAKRLPYPGEARRLNKNTPAEKKMDAPVFWDVK</sequence>
<proteinExistence type="predicted"/>
<reference evidence="2 3" key="1">
    <citation type="submission" date="2018-12" db="EMBL/GenBank/DDBJ databases">
        <title>Genome sequencing of Prevotella sp. KCOM 3155 (= JS262).</title>
        <authorList>
            <person name="Kook J.-K."/>
            <person name="Park S.-N."/>
            <person name="Lim Y.K."/>
        </authorList>
    </citation>
    <scope>NUCLEOTIDE SEQUENCE [LARGE SCALE GENOMIC DNA]</scope>
    <source>
        <strain evidence="2 3">KCOM 3155</strain>
    </source>
</reference>
<dbReference type="AlphaFoldDB" id="A0A3S0P986"/>
<keyword evidence="2" id="KW-0449">Lipoprotein</keyword>
<dbReference type="SUPFAM" id="SSF48452">
    <property type="entry name" value="TPR-like"/>
    <property type="match status" value="1"/>
</dbReference>
<dbReference type="Gene3D" id="1.25.40.390">
    <property type="match status" value="1"/>
</dbReference>
<organism evidence="2 3">
    <name type="scientific">Prevotella koreensis</name>
    <dbReference type="NCBI Taxonomy" id="2490854"/>
    <lineage>
        <taxon>Bacteria</taxon>
        <taxon>Pseudomonadati</taxon>
        <taxon>Bacteroidota</taxon>
        <taxon>Bacteroidia</taxon>
        <taxon>Bacteroidales</taxon>
        <taxon>Prevotellaceae</taxon>
        <taxon>Prevotella</taxon>
    </lineage>
</organism>
<dbReference type="Proteomes" id="UP000278983">
    <property type="component" value="Unassembled WGS sequence"/>
</dbReference>
<protein>
    <submittedName>
        <fullName evidence="2">SusD/RagB family nutrient-binding outer membrane lipoprotein</fullName>
    </submittedName>
</protein>
<keyword evidence="3" id="KW-1185">Reference proteome</keyword>
<dbReference type="Pfam" id="PF12771">
    <property type="entry name" value="SusD-like_2"/>
    <property type="match status" value="1"/>
</dbReference>
<feature type="signal peptide" evidence="1">
    <location>
        <begin position="1"/>
        <end position="19"/>
    </location>
</feature>
<dbReference type="OrthoDB" id="1387301at2"/>
<evidence type="ECO:0000256" key="1">
    <source>
        <dbReference type="SAM" id="SignalP"/>
    </source>
</evidence>
<gene>
    <name evidence="2" type="ORF">EHV08_10025</name>
</gene>
<dbReference type="PROSITE" id="PS51257">
    <property type="entry name" value="PROKAR_LIPOPROTEIN"/>
    <property type="match status" value="1"/>
</dbReference>
<dbReference type="InterPro" id="IPR041662">
    <property type="entry name" value="SusD-like_2"/>
</dbReference>
<evidence type="ECO:0000313" key="3">
    <source>
        <dbReference type="Proteomes" id="UP000278983"/>
    </source>
</evidence>
<accession>A0A3S0P986</accession>
<dbReference type="EMBL" id="RYYU01000001">
    <property type="protein sequence ID" value="RUL60048.1"/>
    <property type="molecule type" value="Genomic_DNA"/>
</dbReference>
<comment type="caution">
    <text evidence="2">The sequence shown here is derived from an EMBL/GenBank/DDBJ whole genome shotgun (WGS) entry which is preliminary data.</text>
</comment>
<keyword evidence="1" id="KW-0732">Signal</keyword>
<dbReference type="InterPro" id="IPR011990">
    <property type="entry name" value="TPR-like_helical_dom_sf"/>
</dbReference>
<dbReference type="RefSeq" id="WP_126679142.1">
    <property type="nucleotide sequence ID" value="NZ_RYYU01000001.1"/>
</dbReference>
<feature type="chain" id="PRO_5018608714" evidence="1">
    <location>
        <begin position="20"/>
        <end position="497"/>
    </location>
</feature>
<evidence type="ECO:0000313" key="2">
    <source>
        <dbReference type="EMBL" id="RUL60048.1"/>
    </source>
</evidence>